<dbReference type="GO" id="GO:0004497">
    <property type="term" value="F:monooxygenase activity"/>
    <property type="evidence" value="ECO:0007669"/>
    <property type="project" value="UniProtKB-KW"/>
</dbReference>
<evidence type="ECO:0000256" key="1">
    <source>
        <dbReference type="ARBA" id="ARBA00001971"/>
    </source>
</evidence>
<dbReference type="PANTHER" id="PTHR24305">
    <property type="entry name" value="CYTOCHROME P450"/>
    <property type="match status" value="1"/>
</dbReference>
<keyword evidence="7" id="KW-0408">Iron</keyword>
<keyword evidence="10" id="KW-1185">Reference proteome</keyword>
<evidence type="ECO:0000256" key="6">
    <source>
        <dbReference type="ARBA" id="ARBA00023002"/>
    </source>
</evidence>
<dbReference type="InterPro" id="IPR036396">
    <property type="entry name" value="Cyt_P450_sf"/>
</dbReference>
<evidence type="ECO:0008006" key="11">
    <source>
        <dbReference type="Google" id="ProtNLM"/>
    </source>
</evidence>
<dbReference type="Proteomes" id="UP001215151">
    <property type="component" value="Unassembled WGS sequence"/>
</dbReference>
<accession>A0AAD7TSY7</accession>
<organism evidence="9 10">
    <name type="scientific">Trametes cubensis</name>
    <dbReference type="NCBI Taxonomy" id="1111947"/>
    <lineage>
        <taxon>Eukaryota</taxon>
        <taxon>Fungi</taxon>
        <taxon>Dikarya</taxon>
        <taxon>Basidiomycota</taxon>
        <taxon>Agaricomycotina</taxon>
        <taxon>Agaricomycetes</taxon>
        <taxon>Polyporales</taxon>
        <taxon>Polyporaceae</taxon>
        <taxon>Trametes</taxon>
    </lineage>
</organism>
<dbReference type="AlphaFoldDB" id="A0AAD7TSY7"/>
<keyword evidence="8" id="KW-0503">Monooxygenase</keyword>
<evidence type="ECO:0000256" key="5">
    <source>
        <dbReference type="ARBA" id="ARBA00022723"/>
    </source>
</evidence>
<evidence type="ECO:0000256" key="4">
    <source>
        <dbReference type="ARBA" id="ARBA00022617"/>
    </source>
</evidence>
<evidence type="ECO:0000313" key="10">
    <source>
        <dbReference type="Proteomes" id="UP001215151"/>
    </source>
</evidence>
<keyword evidence="5" id="KW-0479">Metal-binding</keyword>
<comment type="similarity">
    <text evidence="3">Belongs to the cytochrome P450 family.</text>
</comment>
<evidence type="ECO:0000256" key="8">
    <source>
        <dbReference type="ARBA" id="ARBA00023033"/>
    </source>
</evidence>
<dbReference type="InterPro" id="IPR050121">
    <property type="entry name" value="Cytochrome_P450_monoxygenase"/>
</dbReference>
<comment type="pathway">
    <text evidence="2">Secondary metabolite biosynthesis.</text>
</comment>
<dbReference type="GO" id="GO:0005506">
    <property type="term" value="F:iron ion binding"/>
    <property type="evidence" value="ECO:0007669"/>
    <property type="project" value="InterPro"/>
</dbReference>
<dbReference type="Gene3D" id="1.10.630.10">
    <property type="entry name" value="Cytochrome P450"/>
    <property type="match status" value="1"/>
</dbReference>
<dbReference type="Pfam" id="PF00067">
    <property type="entry name" value="p450"/>
    <property type="match status" value="1"/>
</dbReference>
<dbReference type="GO" id="GO:0016705">
    <property type="term" value="F:oxidoreductase activity, acting on paired donors, with incorporation or reduction of molecular oxygen"/>
    <property type="evidence" value="ECO:0007669"/>
    <property type="project" value="InterPro"/>
</dbReference>
<evidence type="ECO:0000256" key="2">
    <source>
        <dbReference type="ARBA" id="ARBA00005179"/>
    </source>
</evidence>
<keyword evidence="4" id="KW-0349">Heme</keyword>
<dbReference type="EMBL" id="JAPEVG010000135">
    <property type="protein sequence ID" value="KAJ8481487.1"/>
    <property type="molecule type" value="Genomic_DNA"/>
</dbReference>
<reference evidence="9" key="1">
    <citation type="submission" date="2022-11" db="EMBL/GenBank/DDBJ databases">
        <title>Genome Sequence of Cubamyces cubensis.</title>
        <authorList>
            <person name="Buettner E."/>
        </authorList>
    </citation>
    <scope>NUCLEOTIDE SEQUENCE</scope>
    <source>
        <strain evidence="9">MPL-01</strain>
    </source>
</reference>
<comment type="caution">
    <text evidence="9">The sequence shown here is derived from an EMBL/GenBank/DDBJ whole genome shotgun (WGS) entry which is preliminary data.</text>
</comment>
<dbReference type="GO" id="GO:0020037">
    <property type="term" value="F:heme binding"/>
    <property type="evidence" value="ECO:0007669"/>
    <property type="project" value="InterPro"/>
</dbReference>
<sequence>MIALTSALAIALAWVVIPLALRIKKSWAKLSAIPGPRSTSWLLGNLREYNDSPRDLISDEWMEQFGYVVRIHGFCQTLMLLITDNRAINHILTNYTSFTKPEFIRLDLSKLLCEGLVTVEGEKYKCQRRILNQVFGSAQIREAASTFFDKALELRDLWISQTAAGQNSTRIDVLHGLNMASLGAVGQAGEAIGHSSELSLKLYIVFNCDFEALKSDQKSNVFASTMAQVFSMPNQKHVLVLMKYLFPAPNFIIDPNMKLVNRAVDMMRGIGARLVAEKKASLLRDGESGGNLSEDRDFVSVLVKAHIKSEVPGEQRLSQDDVLSQFPTFIIAGHETTSDATTWCLYELAQAPHVQTKLREELFTVHTDTPTMDELMSLPYLDMVVREILRLHTPITSTIRTANKCDVIPLETPFRGLDGRMHHSVEVPEGTIMIIPFMAIHRSKAIWGPDTSDFRQVGVLVLLVLPFSFAPALHDIYCWLPQAGMMGESPKG</sequence>
<protein>
    <recommendedName>
        <fullName evidence="11">Cytochrome P450</fullName>
    </recommendedName>
</protein>
<proteinExistence type="inferred from homology"/>
<evidence type="ECO:0000256" key="7">
    <source>
        <dbReference type="ARBA" id="ARBA00023004"/>
    </source>
</evidence>
<dbReference type="PANTHER" id="PTHR24305:SF166">
    <property type="entry name" value="CYTOCHROME P450 12A4, MITOCHONDRIAL-RELATED"/>
    <property type="match status" value="1"/>
</dbReference>
<name>A0AAD7TSY7_9APHY</name>
<gene>
    <name evidence="9" type="ORF">ONZ51_g5963</name>
</gene>
<dbReference type="InterPro" id="IPR001128">
    <property type="entry name" value="Cyt_P450"/>
</dbReference>
<comment type="cofactor">
    <cofactor evidence="1">
        <name>heme</name>
        <dbReference type="ChEBI" id="CHEBI:30413"/>
    </cofactor>
</comment>
<dbReference type="SUPFAM" id="SSF48264">
    <property type="entry name" value="Cytochrome P450"/>
    <property type="match status" value="1"/>
</dbReference>
<evidence type="ECO:0000256" key="3">
    <source>
        <dbReference type="ARBA" id="ARBA00010617"/>
    </source>
</evidence>
<keyword evidence="6" id="KW-0560">Oxidoreductase</keyword>
<evidence type="ECO:0000313" key="9">
    <source>
        <dbReference type="EMBL" id="KAJ8481487.1"/>
    </source>
</evidence>